<name>A0A7C6E9C9_DESAE</name>
<dbReference type="AlphaFoldDB" id="A0A7C6E9C9"/>
<dbReference type="Proteomes" id="UP000886400">
    <property type="component" value="Unassembled WGS sequence"/>
</dbReference>
<comment type="cofactor">
    <cofactor evidence="1">
        <name>pyridoxal 5'-phosphate</name>
        <dbReference type="ChEBI" id="CHEBI:597326"/>
    </cofactor>
</comment>
<evidence type="ECO:0000313" key="7">
    <source>
        <dbReference type="EMBL" id="HHS49328.1"/>
    </source>
</evidence>
<evidence type="ECO:0000256" key="2">
    <source>
        <dbReference type="ARBA" id="ARBA00007441"/>
    </source>
</evidence>
<dbReference type="InterPro" id="IPR015424">
    <property type="entry name" value="PyrdxlP-dep_Trfase"/>
</dbReference>
<dbReference type="Gene3D" id="3.90.1150.10">
    <property type="entry name" value="Aspartate Aminotransferase, domain 1"/>
    <property type="match status" value="1"/>
</dbReference>
<dbReference type="InterPro" id="IPR015422">
    <property type="entry name" value="PyrdxlP-dep_Trfase_small"/>
</dbReference>
<dbReference type="GO" id="GO:0006520">
    <property type="term" value="P:amino acid metabolic process"/>
    <property type="evidence" value="ECO:0007669"/>
    <property type="project" value="InterPro"/>
</dbReference>
<evidence type="ECO:0000256" key="3">
    <source>
        <dbReference type="ARBA" id="ARBA00022576"/>
    </source>
</evidence>
<gene>
    <name evidence="7" type="ORF">ENM99_05765</name>
</gene>
<dbReference type="PANTHER" id="PTHR46383:SF1">
    <property type="entry name" value="ASPARTATE AMINOTRANSFERASE"/>
    <property type="match status" value="1"/>
</dbReference>
<comment type="caution">
    <text evidence="7">The sequence shown here is derived from an EMBL/GenBank/DDBJ whole genome shotgun (WGS) entry which is preliminary data.</text>
</comment>
<keyword evidence="3 7" id="KW-0032">Aminotransferase</keyword>
<proteinExistence type="inferred from homology"/>
<evidence type="ECO:0000256" key="5">
    <source>
        <dbReference type="ARBA" id="ARBA00022898"/>
    </source>
</evidence>
<dbReference type="SUPFAM" id="SSF53383">
    <property type="entry name" value="PLP-dependent transferases"/>
    <property type="match status" value="1"/>
</dbReference>
<keyword evidence="4" id="KW-0808">Transferase</keyword>
<comment type="similarity">
    <text evidence="2">Belongs to the class-I pyridoxal-phosphate-dependent aminotransferase family.</text>
</comment>
<dbReference type="InterPro" id="IPR004839">
    <property type="entry name" value="Aminotransferase_I/II_large"/>
</dbReference>
<organism evidence="7">
    <name type="scientific">Desulfurella acetivorans</name>
    <dbReference type="NCBI Taxonomy" id="33002"/>
    <lineage>
        <taxon>Bacteria</taxon>
        <taxon>Pseudomonadati</taxon>
        <taxon>Campylobacterota</taxon>
        <taxon>Desulfurellia</taxon>
        <taxon>Desulfurellales</taxon>
        <taxon>Desulfurellaceae</taxon>
        <taxon>Desulfurella</taxon>
    </lineage>
</organism>
<dbReference type="EMBL" id="DRZX01000272">
    <property type="protein sequence ID" value="HHS49328.1"/>
    <property type="molecule type" value="Genomic_DNA"/>
</dbReference>
<dbReference type="CDD" id="cd00609">
    <property type="entry name" value="AAT_like"/>
    <property type="match status" value="1"/>
</dbReference>
<accession>A0A7C6E9C9</accession>
<dbReference type="InterPro" id="IPR050596">
    <property type="entry name" value="AspAT/PAT-like"/>
</dbReference>
<feature type="domain" description="Aminotransferase class I/classII large" evidence="6">
    <location>
        <begin position="45"/>
        <end position="387"/>
    </location>
</feature>
<dbReference type="PANTHER" id="PTHR46383">
    <property type="entry name" value="ASPARTATE AMINOTRANSFERASE"/>
    <property type="match status" value="1"/>
</dbReference>
<evidence type="ECO:0000259" key="6">
    <source>
        <dbReference type="Pfam" id="PF00155"/>
    </source>
</evidence>
<evidence type="ECO:0000256" key="1">
    <source>
        <dbReference type="ARBA" id="ARBA00001933"/>
    </source>
</evidence>
<evidence type="ECO:0000256" key="4">
    <source>
        <dbReference type="ARBA" id="ARBA00022679"/>
    </source>
</evidence>
<reference evidence="7" key="1">
    <citation type="journal article" date="2020" name="mSystems">
        <title>Genome- and Community-Level Interaction Insights into Carbon Utilization and Element Cycling Functions of Hydrothermarchaeota in Hydrothermal Sediment.</title>
        <authorList>
            <person name="Zhou Z."/>
            <person name="Liu Y."/>
            <person name="Xu W."/>
            <person name="Pan J."/>
            <person name="Luo Z.H."/>
            <person name="Li M."/>
        </authorList>
    </citation>
    <scope>NUCLEOTIDE SEQUENCE [LARGE SCALE GENOMIC DNA]</scope>
    <source>
        <strain evidence="7">SpSt-1135</strain>
    </source>
</reference>
<dbReference type="GO" id="GO:0030170">
    <property type="term" value="F:pyridoxal phosphate binding"/>
    <property type="evidence" value="ECO:0007669"/>
    <property type="project" value="InterPro"/>
</dbReference>
<protein>
    <submittedName>
        <fullName evidence="7">Aminotransferase class I/II-fold pyridoxal phosphate-dependent enzyme</fullName>
    </submittedName>
</protein>
<sequence>MLKKGGKMGTKISEFFEHIEPSCIRKADIVFSQRQSQNPTENIKAINVAIGNVSLPTHPAMLKRFLNPKDENLIKGTWRYTQAEGIDEINDAFKNIIRSFLKPECKPNLYSLVDTGGSHIMRLVMLGVCGKSSSGEKPLLVLDPVYTNYVSIGGELGVNVISVNRNLMPDGVFSEVSIDYLENLIEMYKPGGMLIIPYDNPSGTLTTQKQINEYAKICMKHNMFLISDEAYRGLYYVDGIDYAPSIWNISEQDVKGIESAGIRISIETLSKVFNACGLRMGALVTDNKLFFEQARAANTTYLCPSAIDQYIGGALAHESMSDLQNWVKTLREYYKKILKNLYTNFKKLDPNIIVTQPQASIYSIVDVRNIVKPGFDMDDFVMYCANDGFVEVSGQKLTLLVAPARGFYKNQNIYANTQARIACVVSESEMELVPYLFVELIRQYEQKRLMGLKASNL</sequence>
<dbReference type="GO" id="GO:0008483">
    <property type="term" value="F:transaminase activity"/>
    <property type="evidence" value="ECO:0007669"/>
    <property type="project" value="UniProtKB-KW"/>
</dbReference>
<dbReference type="Pfam" id="PF00155">
    <property type="entry name" value="Aminotran_1_2"/>
    <property type="match status" value="1"/>
</dbReference>
<dbReference type="InterPro" id="IPR015421">
    <property type="entry name" value="PyrdxlP-dep_Trfase_major"/>
</dbReference>
<keyword evidence="5" id="KW-0663">Pyridoxal phosphate</keyword>
<dbReference type="Gene3D" id="3.40.640.10">
    <property type="entry name" value="Type I PLP-dependent aspartate aminotransferase-like (Major domain)"/>
    <property type="match status" value="1"/>
</dbReference>